<feature type="transmembrane region" description="Helical" evidence="7">
    <location>
        <begin position="322"/>
        <end position="343"/>
    </location>
</feature>
<keyword evidence="5 7" id="KW-1133">Transmembrane helix</keyword>
<gene>
    <name evidence="8" type="ORF">SAMN05444362_11964</name>
</gene>
<dbReference type="EMBL" id="FQUC01000019">
    <property type="protein sequence ID" value="SHG27128.1"/>
    <property type="molecule type" value="Genomic_DNA"/>
</dbReference>
<proteinExistence type="inferred from homology"/>
<sequence length="480" mass="53043">MAKNLKEQTISALFWSFMDKGGQQIFQFAFLVVFARLLSPVELGLIGALAIFTAVANMLQESGFSSALIRNQNIDEEDKSTVFYFNISVGIGCYVILFFTAPLIANFFEEPILTNLSRFLFLSFVFSAFGVVQNVHLVRNMDFRKSTQISVVSSILAGGIGVVMAYNGFGVWSLAAQQVLQALFRMVLLWFSVRWIPRAPFCSGRLKSMTGYSSKLLLNSLFNQIAANVSSIVIGKKFSMFDLGNYNQAFKFGNLPQGMIASSMQSVAFPLLSKLGDNLNSKRKAFRKIVRVVCFICFPITAFTIVAAEPIVMVVLEEKWVGVIPILQLLVIGSSVLPLFYLLSSLLQALGKSGLLLTLETARNIVTLLVIIYTVRFGVNGVVLGTSCIAVISFLVAYYIAGKCIGYTMWQVFKDIVPYGLIAMVAFFPMYGLSFVINNNLFLLTAQLILGGIIYLAILKIFGSKVVEDMIDIIRKKGTK</sequence>
<dbReference type="STRING" id="1346286.SAMN05444362_11964"/>
<evidence type="ECO:0000313" key="9">
    <source>
        <dbReference type="Proteomes" id="UP000184480"/>
    </source>
</evidence>
<feature type="transmembrane region" description="Helical" evidence="7">
    <location>
        <begin position="412"/>
        <end position="435"/>
    </location>
</feature>
<dbReference type="OrthoDB" id="9770347at2"/>
<comment type="subcellular location">
    <subcellularLocation>
        <location evidence="1">Cell membrane</location>
        <topology evidence="1">Multi-pass membrane protein</topology>
    </subcellularLocation>
</comment>
<dbReference type="PANTHER" id="PTHR30250:SF10">
    <property type="entry name" value="LIPOPOLYSACCHARIDE BIOSYNTHESIS PROTEIN WZXC"/>
    <property type="match status" value="1"/>
</dbReference>
<evidence type="ECO:0000313" key="8">
    <source>
        <dbReference type="EMBL" id="SHG27128.1"/>
    </source>
</evidence>
<dbReference type="GO" id="GO:0005886">
    <property type="term" value="C:plasma membrane"/>
    <property type="evidence" value="ECO:0007669"/>
    <property type="project" value="UniProtKB-SubCell"/>
</dbReference>
<dbReference type="Proteomes" id="UP000184480">
    <property type="component" value="Unassembled WGS sequence"/>
</dbReference>
<protein>
    <submittedName>
        <fullName evidence="8">Membrane protein involved in the export of O-antigen and teichoic acid</fullName>
    </submittedName>
</protein>
<evidence type="ECO:0000256" key="4">
    <source>
        <dbReference type="ARBA" id="ARBA00022692"/>
    </source>
</evidence>
<feature type="transmembrane region" description="Helical" evidence="7">
    <location>
        <begin position="81"/>
        <end position="104"/>
    </location>
</feature>
<keyword evidence="4 7" id="KW-0812">Transmembrane</keyword>
<feature type="transmembrane region" description="Helical" evidence="7">
    <location>
        <begin position="116"/>
        <end position="137"/>
    </location>
</feature>
<feature type="transmembrane region" description="Helical" evidence="7">
    <location>
        <begin position="292"/>
        <end position="316"/>
    </location>
</feature>
<accession>A0A1M5IFK7</accession>
<dbReference type="PANTHER" id="PTHR30250">
    <property type="entry name" value="PST FAMILY PREDICTED COLANIC ACID TRANSPORTER"/>
    <property type="match status" value="1"/>
</dbReference>
<evidence type="ECO:0000256" key="1">
    <source>
        <dbReference type="ARBA" id="ARBA00004651"/>
    </source>
</evidence>
<evidence type="ECO:0000256" key="3">
    <source>
        <dbReference type="ARBA" id="ARBA00022475"/>
    </source>
</evidence>
<feature type="transmembrane region" description="Helical" evidence="7">
    <location>
        <begin position="149"/>
        <end position="169"/>
    </location>
</feature>
<feature type="transmembrane region" description="Helical" evidence="7">
    <location>
        <begin position="175"/>
        <end position="196"/>
    </location>
</feature>
<feature type="transmembrane region" description="Helical" evidence="7">
    <location>
        <begin position="381"/>
        <end position="400"/>
    </location>
</feature>
<feature type="transmembrane region" description="Helical" evidence="7">
    <location>
        <begin position="355"/>
        <end position="375"/>
    </location>
</feature>
<dbReference type="InterPro" id="IPR050833">
    <property type="entry name" value="Poly_Biosynth_Transport"/>
</dbReference>
<dbReference type="RefSeq" id="WP_062178624.1">
    <property type="nucleotide sequence ID" value="NZ_BBXL01000005.1"/>
</dbReference>
<keyword evidence="3" id="KW-1003">Cell membrane</keyword>
<dbReference type="AlphaFoldDB" id="A0A1M5IFK7"/>
<evidence type="ECO:0000256" key="7">
    <source>
        <dbReference type="SAM" id="Phobius"/>
    </source>
</evidence>
<dbReference type="CDD" id="cd13127">
    <property type="entry name" value="MATE_tuaB_like"/>
    <property type="match status" value="1"/>
</dbReference>
<evidence type="ECO:0000256" key="6">
    <source>
        <dbReference type="ARBA" id="ARBA00023136"/>
    </source>
</evidence>
<dbReference type="Pfam" id="PF13440">
    <property type="entry name" value="Polysacc_synt_3"/>
    <property type="match status" value="1"/>
</dbReference>
<name>A0A1M5IFK7_9BACT</name>
<organism evidence="8 9">
    <name type="scientific">Dysgonomonas macrotermitis</name>
    <dbReference type="NCBI Taxonomy" id="1346286"/>
    <lineage>
        <taxon>Bacteria</taxon>
        <taxon>Pseudomonadati</taxon>
        <taxon>Bacteroidota</taxon>
        <taxon>Bacteroidia</taxon>
        <taxon>Bacteroidales</taxon>
        <taxon>Dysgonomonadaceae</taxon>
        <taxon>Dysgonomonas</taxon>
    </lineage>
</organism>
<evidence type="ECO:0000256" key="2">
    <source>
        <dbReference type="ARBA" id="ARBA00007430"/>
    </source>
</evidence>
<evidence type="ECO:0000256" key="5">
    <source>
        <dbReference type="ARBA" id="ARBA00022989"/>
    </source>
</evidence>
<keyword evidence="6 7" id="KW-0472">Membrane</keyword>
<reference evidence="9" key="1">
    <citation type="submission" date="2016-11" db="EMBL/GenBank/DDBJ databases">
        <authorList>
            <person name="Varghese N."/>
            <person name="Submissions S."/>
        </authorList>
    </citation>
    <scope>NUCLEOTIDE SEQUENCE [LARGE SCALE GENOMIC DNA]</scope>
    <source>
        <strain evidence="9">DSM 27370</strain>
    </source>
</reference>
<keyword evidence="9" id="KW-1185">Reference proteome</keyword>
<comment type="similarity">
    <text evidence="2">Belongs to the polysaccharide synthase family.</text>
</comment>
<feature type="transmembrane region" description="Helical" evidence="7">
    <location>
        <begin position="441"/>
        <end position="462"/>
    </location>
</feature>